<sequence>MENQELELLKKKQELISTYYDKINVWKKDRSGINTKIKKAEARFAELVRVEAGAEQLELFGDLDQYINENPGLEIPE</sequence>
<evidence type="ECO:0000313" key="2">
    <source>
        <dbReference type="Proteomes" id="UP000198942"/>
    </source>
</evidence>
<evidence type="ECO:0000313" key="1">
    <source>
        <dbReference type="EMBL" id="SEM66669.1"/>
    </source>
</evidence>
<dbReference type="EMBL" id="FOCL01000001">
    <property type="protein sequence ID" value="SEM66669.1"/>
    <property type="molecule type" value="Genomic_DNA"/>
</dbReference>
<name>A0A1H8AA46_9SPHI</name>
<gene>
    <name evidence="1" type="ORF">SAMN05192574_101398</name>
</gene>
<dbReference type="RefSeq" id="WP_091206908.1">
    <property type="nucleotide sequence ID" value="NZ_FOCL01000001.1"/>
</dbReference>
<accession>A0A1H8AA46</accession>
<dbReference type="STRING" id="551995.SAMN05192574_101398"/>
<organism evidence="1 2">
    <name type="scientific">Mucilaginibacter gossypiicola</name>
    <dbReference type="NCBI Taxonomy" id="551995"/>
    <lineage>
        <taxon>Bacteria</taxon>
        <taxon>Pseudomonadati</taxon>
        <taxon>Bacteroidota</taxon>
        <taxon>Sphingobacteriia</taxon>
        <taxon>Sphingobacteriales</taxon>
        <taxon>Sphingobacteriaceae</taxon>
        <taxon>Mucilaginibacter</taxon>
    </lineage>
</organism>
<reference evidence="2" key="1">
    <citation type="submission" date="2016-10" db="EMBL/GenBank/DDBJ databases">
        <authorList>
            <person name="Varghese N."/>
            <person name="Submissions S."/>
        </authorList>
    </citation>
    <scope>NUCLEOTIDE SEQUENCE [LARGE SCALE GENOMIC DNA]</scope>
    <source>
        <strain evidence="2">Gh-48</strain>
    </source>
</reference>
<dbReference type="AlphaFoldDB" id="A0A1H8AA46"/>
<proteinExistence type="predicted"/>
<dbReference type="Proteomes" id="UP000198942">
    <property type="component" value="Unassembled WGS sequence"/>
</dbReference>
<protein>
    <submittedName>
        <fullName evidence="1">Uncharacterized protein</fullName>
    </submittedName>
</protein>
<keyword evidence="2" id="KW-1185">Reference proteome</keyword>